<dbReference type="OrthoDB" id="5178774at2"/>
<reference evidence="1" key="1">
    <citation type="submission" date="2012-02" db="EMBL/GenBank/DDBJ databases">
        <title>Whole genome shotgun sequence of Gordonia otitidis NBRC 100426.</title>
        <authorList>
            <person name="Yoshida I."/>
            <person name="Hosoyama A."/>
            <person name="Tsuchikane K."/>
            <person name="Katsumata H."/>
            <person name="Yamazaki S."/>
            <person name="Fujita N."/>
        </authorList>
    </citation>
    <scope>NUCLEOTIDE SEQUENCE [LARGE SCALE GENOMIC DNA]</scope>
    <source>
        <strain evidence="1">NBRC 100426</strain>
    </source>
</reference>
<comment type="caution">
    <text evidence="1">The sequence shown here is derived from an EMBL/GenBank/DDBJ whole genome shotgun (WGS) entry which is preliminary data.</text>
</comment>
<dbReference type="RefSeq" id="WP_007237052.1">
    <property type="nucleotide sequence ID" value="NZ_BAFB01000026.1"/>
</dbReference>
<organism evidence="1 2">
    <name type="scientific">Gordonia otitidis (strain DSM 44809 / CCUG 52243 / JCM 12355 / NBRC 100426 / IFM 10032)</name>
    <dbReference type="NCBI Taxonomy" id="1108044"/>
    <lineage>
        <taxon>Bacteria</taxon>
        <taxon>Bacillati</taxon>
        <taxon>Actinomycetota</taxon>
        <taxon>Actinomycetes</taxon>
        <taxon>Mycobacteriales</taxon>
        <taxon>Gordoniaceae</taxon>
        <taxon>Gordonia</taxon>
    </lineage>
</organism>
<evidence type="ECO:0000313" key="2">
    <source>
        <dbReference type="Proteomes" id="UP000005038"/>
    </source>
</evidence>
<sequence length="167" mass="18257">MPKTFEVDVESPISTTRVLDAFGTAAYWHDRFETFGTRTVVDQLTVHDTGRVDIVTVQDLRRDGLPSLLTKVYRGDLQVKTTETWIPRGNGDVTGELVVEVIGAPGSGGGSARMTPRGSGSHLTFSGVVRFPVPVVGGRIESYVGEQFSQHIPEIQDFTTDWVRAHG</sequence>
<accession>H5TH30</accession>
<dbReference type="EMBL" id="BAFB01000026">
    <property type="protein sequence ID" value="GAB32788.1"/>
    <property type="molecule type" value="Genomic_DNA"/>
</dbReference>
<gene>
    <name evidence="1" type="ORF">GOOTI_026_00040</name>
</gene>
<name>H5TH30_GORO1</name>
<dbReference type="InterPro" id="IPR019639">
    <property type="entry name" value="DUF2505"/>
</dbReference>
<evidence type="ECO:0000313" key="1">
    <source>
        <dbReference type="EMBL" id="GAB32788.1"/>
    </source>
</evidence>
<dbReference type="Proteomes" id="UP000005038">
    <property type="component" value="Unassembled WGS sequence"/>
</dbReference>
<proteinExistence type="predicted"/>
<evidence type="ECO:0008006" key="3">
    <source>
        <dbReference type="Google" id="ProtNLM"/>
    </source>
</evidence>
<dbReference type="AlphaFoldDB" id="H5TH30"/>
<protein>
    <recommendedName>
        <fullName evidence="3">DUF2505 domain-containing protein</fullName>
    </recommendedName>
</protein>
<dbReference type="STRING" id="1108044.GOOTI_026_00040"/>
<keyword evidence="2" id="KW-1185">Reference proteome</keyword>
<dbReference type="Pfam" id="PF10698">
    <property type="entry name" value="DUF2505"/>
    <property type="match status" value="1"/>
</dbReference>